<name>A0A412Q011_9FIRM</name>
<dbReference type="Pfam" id="PF00005">
    <property type="entry name" value="ABC_tran"/>
    <property type="match status" value="1"/>
</dbReference>
<keyword evidence="3" id="KW-0547">Nucleotide-binding</keyword>
<dbReference type="GO" id="GO:0034040">
    <property type="term" value="F:ATPase-coupled lipid transmembrane transporter activity"/>
    <property type="evidence" value="ECO:0007669"/>
    <property type="project" value="TreeGrafter"/>
</dbReference>
<evidence type="ECO:0000256" key="3">
    <source>
        <dbReference type="ARBA" id="ARBA00022741"/>
    </source>
</evidence>
<feature type="transmembrane region" description="Helical" evidence="7">
    <location>
        <begin position="54"/>
        <end position="72"/>
    </location>
</feature>
<feature type="domain" description="ABC transmembrane type-1" evidence="9">
    <location>
        <begin position="15"/>
        <end position="197"/>
    </location>
</feature>
<dbReference type="EMBL" id="QSES01000047">
    <property type="protein sequence ID" value="RGZ88076.1"/>
    <property type="molecule type" value="Genomic_DNA"/>
</dbReference>
<gene>
    <name evidence="11" type="ORF">DW967_16120</name>
    <name evidence="10" type="ORF">DWX06_15065</name>
</gene>
<dbReference type="InterPro" id="IPR003593">
    <property type="entry name" value="AAA+_ATPase"/>
</dbReference>
<keyword evidence="5 7" id="KW-1133">Transmembrane helix</keyword>
<dbReference type="GO" id="GO:0005524">
    <property type="term" value="F:ATP binding"/>
    <property type="evidence" value="ECO:0007669"/>
    <property type="project" value="UniProtKB-KW"/>
</dbReference>
<comment type="caution">
    <text evidence="10">The sequence shown here is derived from an EMBL/GenBank/DDBJ whole genome shotgun (WGS) entry which is preliminary data.</text>
</comment>
<dbReference type="Gene3D" id="1.20.1560.10">
    <property type="entry name" value="ABC transporter type 1, transmembrane domain"/>
    <property type="match status" value="1"/>
</dbReference>
<keyword evidence="2 7" id="KW-0812">Transmembrane</keyword>
<dbReference type="GO" id="GO:0140359">
    <property type="term" value="F:ABC-type transporter activity"/>
    <property type="evidence" value="ECO:0007669"/>
    <property type="project" value="InterPro"/>
</dbReference>
<dbReference type="SUPFAM" id="SSF52540">
    <property type="entry name" value="P-loop containing nucleoside triphosphate hydrolases"/>
    <property type="match status" value="1"/>
</dbReference>
<keyword evidence="4 10" id="KW-0067">ATP-binding</keyword>
<dbReference type="InterPro" id="IPR011527">
    <property type="entry name" value="ABC1_TM_dom"/>
</dbReference>
<dbReference type="PANTHER" id="PTHR24221:SF654">
    <property type="entry name" value="ATP-BINDING CASSETTE SUB-FAMILY B MEMBER 6"/>
    <property type="match status" value="1"/>
</dbReference>
<dbReference type="InterPro" id="IPR027417">
    <property type="entry name" value="P-loop_NTPase"/>
</dbReference>
<dbReference type="AlphaFoldDB" id="A0A412Q011"/>
<dbReference type="PROSITE" id="PS50929">
    <property type="entry name" value="ABC_TM1F"/>
    <property type="match status" value="1"/>
</dbReference>
<dbReference type="EMBL" id="QRXG01000040">
    <property type="protein sequence ID" value="RGT77746.1"/>
    <property type="molecule type" value="Genomic_DNA"/>
</dbReference>
<evidence type="ECO:0000256" key="1">
    <source>
        <dbReference type="ARBA" id="ARBA00004651"/>
    </source>
</evidence>
<evidence type="ECO:0000313" key="11">
    <source>
        <dbReference type="EMBL" id="RGZ88076.1"/>
    </source>
</evidence>
<evidence type="ECO:0000259" key="9">
    <source>
        <dbReference type="PROSITE" id="PS50929"/>
    </source>
</evidence>
<evidence type="ECO:0000256" key="7">
    <source>
        <dbReference type="SAM" id="Phobius"/>
    </source>
</evidence>
<evidence type="ECO:0000256" key="2">
    <source>
        <dbReference type="ARBA" id="ARBA00022692"/>
    </source>
</evidence>
<dbReference type="Proteomes" id="UP000284296">
    <property type="component" value="Unassembled WGS sequence"/>
</dbReference>
<dbReference type="PROSITE" id="PS50893">
    <property type="entry name" value="ABC_TRANSPORTER_2"/>
    <property type="match status" value="1"/>
</dbReference>
<evidence type="ECO:0000259" key="8">
    <source>
        <dbReference type="PROSITE" id="PS50893"/>
    </source>
</evidence>
<evidence type="ECO:0000313" key="10">
    <source>
        <dbReference type="EMBL" id="RGT77746.1"/>
    </source>
</evidence>
<dbReference type="InterPro" id="IPR036640">
    <property type="entry name" value="ABC1_TM_sf"/>
</dbReference>
<evidence type="ECO:0000256" key="5">
    <source>
        <dbReference type="ARBA" id="ARBA00022989"/>
    </source>
</evidence>
<accession>A0A412Q011</accession>
<dbReference type="Proteomes" id="UP000283721">
    <property type="component" value="Unassembled WGS sequence"/>
</dbReference>
<dbReference type="GO" id="GO:0016887">
    <property type="term" value="F:ATP hydrolysis activity"/>
    <property type="evidence" value="ECO:0007669"/>
    <property type="project" value="InterPro"/>
</dbReference>
<dbReference type="SMART" id="SM00382">
    <property type="entry name" value="AAA"/>
    <property type="match status" value="1"/>
</dbReference>
<comment type="subcellular location">
    <subcellularLocation>
        <location evidence="1">Cell membrane</location>
        <topology evidence="1">Multi-pass membrane protein</topology>
    </subcellularLocation>
</comment>
<dbReference type="GO" id="GO:0005886">
    <property type="term" value="C:plasma membrane"/>
    <property type="evidence" value="ECO:0007669"/>
    <property type="project" value="UniProtKB-SubCell"/>
</dbReference>
<evidence type="ECO:0000256" key="4">
    <source>
        <dbReference type="ARBA" id="ARBA00022840"/>
    </source>
</evidence>
<organism evidence="10 13">
    <name type="scientific">Agathobacter rectalis</name>
    <dbReference type="NCBI Taxonomy" id="39491"/>
    <lineage>
        <taxon>Bacteria</taxon>
        <taxon>Bacillati</taxon>
        <taxon>Bacillota</taxon>
        <taxon>Clostridia</taxon>
        <taxon>Lachnospirales</taxon>
        <taxon>Lachnospiraceae</taxon>
        <taxon>Agathobacter</taxon>
    </lineage>
</organism>
<dbReference type="PANTHER" id="PTHR24221">
    <property type="entry name" value="ATP-BINDING CASSETTE SUB-FAMILY B"/>
    <property type="match status" value="1"/>
</dbReference>
<keyword evidence="6 7" id="KW-0472">Membrane</keyword>
<dbReference type="Gene3D" id="3.40.50.300">
    <property type="entry name" value="P-loop containing nucleotide triphosphate hydrolases"/>
    <property type="match status" value="1"/>
</dbReference>
<dbReference type="CDD" id="cd07346">
    <property type="entry name" value="ABC_6TM_exporters"/>
    <property type="match status" value="1"/>
</dbReference>
<sequence length="463" mass="51846">MTFSHLFLRVDSHNLTSDTVVVAEGMTQMIPGITGMMIRLIGALILLIMMYPMFGYLILPAGLLLLGVNAVFRKILKKLHKQVQEADGNLRIFLQESLAGMLVIRVFGKENQIVENANEKMAGHKKARMRRNHISNLCNSGFNGAMNVAYVVGTAVGGYGILTGTITYGTLMAMIQLIGQLQSPFANLTGFFPQYYGMLASAERIREIEEYPVDQIGGEKKTAEQIQEFYRKKLKSLVLKDAKFSYISSESDQKDTRPVVLEHINLEISKGVYVALTGPSGCGKSTLLKVLMCLYHLEQGEYQLKVETETQPEPMTSKWRSLFAYVPQGNALMSGTIREVVTFGMQTDKSEERIWHALQIAEARDFVMKLPQGLDTFLGERGAGLSEGQMQRIAIARAIYADRPILVLDESTSALDEETEKKVLSNLREMTEKTVLIVTHRKTALEICDMELRFSEGRIREIP</sequence>
<reference evidence="12 13" key="1">
    <citation type="submission" date="2018-08" db="EMBL/GenBank/DDBJ databases">
        <title>A genome reference for cultivated species of the human gut microbiota.</title>
        <authorList>
            <person name="Zou Y."/>
            <person name="Xue W."/>
            <person name="Luo G."/>
        </authorList>
    </citation>
    <scope>NUCLEOTIDE SEQUENCE [LARGE SCALE GENOMIC DNA]</scope>
    <source>
        <strain evidence="10 13">AF18-16LB</strain>
        <strain evidence="11 12">AM47-6BH</strain>
    </source>
</reference>
<evidence type="ECO:0000313" key="13">
    <source>
        <dbReference type="Proteomes" id="UP000284296"/>
    </source>
</evidence>
<proteinExistence type="predicted"/>
<dbReference type="InterPro" id="IPR003439">
    <property type="entry name" value="ABC_transporter-like_ATP-bd"/>
</dbReference>
<evidence type="ECO:0000256" key="6">
    <source>
        <dbReference type="ARBA" id="ARBA00023136"/>
    </source>
</evidence>
<protein>
    <submittedName>
        <fullName evidence="10">ABC transporter ATP-binding protein</fullName>
    </submittedName>
</protein>
<dbReference type="InterPro" id="IPR039421">
    <property type="entry name" value="Type_1_exporter"/>
</dbReference>
<dbReference type="RefSeq" id="WP_118004845.1">
    <property type="nucleotide sequence ID" value="NZ_JAQDCR010000030.1"/>
</dbReference>
<dbReference type="Pfam" id="PF00664">
    <property type="entry name" value="ABC_membrane"/>
    <property type="match status" value="1"/>
</dbReference>
<feature type="domain" description="ABC transporter" evidence="8">
    <location>
        <begin position="237"/>
        <end position="462"/>
    </location>
</feature>
<evidence type="ECO:0000313" key="12">
    <source>
        <dbReference type="Proteomes" id="UP000283721"/>
    </source>
</evidence>
<dbReference type="SUPFAM" id="SSF90123">
    <property type="entry name" value="ABC transporter transmembrane region"/>
    <property type="match status" value="1"/>
</dbReference>